<dbReference type="InterPro" id="IPR029043">
    <property type="entry name" value="GcvT/YgfZ_C"/>
</dbReference>
<proteinExistence type="predicted"/>
<dbReference type="Pfam" id="PF01571">
    <property type="entry name" value="GCV_T"/>
    <property type="match status" value="1"/>
</dbReference>
<dbReference type="InterPro" id="IPR027266">
    <property type="entry name" value="TrmE/GcvT-like"/>
</dbReference>
<dbReference type="PANTHER" id="PTHR43757:SF14">
    <property type="entry name" value="GLYCINE CLEAVAGE T-PROTEIN FAMILY"/>
    <property type="match status" value="1"/>
</dbReference>
<comment type="caution">
    <text evidence="3">The sequence shown here is derived from an EMBL/GenBank/DDBJ whole genome shotgun (WGS) entry which is preliminary data.</text>
</comment>
<dbReference type="EMBL" id="JAFIRA010000029">
    <property type="protein sequence ID" value="MCJ2543470.1"/>
    <property type="molecule type" value="Genomic_DNA"/>
</dbReference>
<feature type="domain" description="GCVT N-terminal" evidence="2">
    <location>
        <begin position="20"/>
        <end position="234"/>
    </location>
</feature>
<dbReference type="InterPro" id="IPR017703">
    <property type="entry name" value="YgfZ/GCV_T_CS"/>
</dbReference>
<dbReference type="SUPFAM" id="SSF101790">
    <property type="entry name" value="Aminomethyltransferase beta-barrel domain"/>
    <property type="match status" value="1"/>
</dbReference>
<dbReference type="InterPro" id="IPR028896">
    <property type="entry name" value="GcvT/YgfZ/DmdA"/>
</dbReference>
<organism evidence="3 4">
    <name type="scientific">Thermostichus vulcanus str. 'Rupite'</name>
    <dbReference type="NCBI Taxonomy" id="2813851"/>
    <lineage>
        <taxon>Bacteria</taxon>
        <taxon>Bacillati</taxon>
        <taxon>Cyanobacteriota</taxon>
        <taxon>Cyanophyceae</taxon>
        <taxon>Thermostichales</taxon>
        <taxon>Thermostichaceae</taxon>
        <taxon>Thermostichus</taxon>
    </lineage>
</organism>
<dbReference type="SUPFAM" id="SSF103025">
    <property type="entry name" value="Folate-binding domain"/>
    <property type="match status" value="1"/>
</dbReference>
<dbReference type="RefSeq" id="WP_244350836.1">
    <property type="nucleotide sequence ID" value="NZ_JAFIRA010000029.1"/>
</dbReference>
<dbReference type="InterPro" id="IPR006222">
    <property type="entry name" value="GCVT_N"/>
</dbReference>
<evidence type="ECO:0000256" key="1">
    <source>
        <dbReference type="ARBA" id="ARBA00022946"/>
    </source>
</evidence>
<evidence type="ECO:0000313" key="3">
    <source>
        <dbReference type="EMBL" id="MCJ2543470.1"/>
    </source>
</evidence>
<dbReference type="Proteomes" id="UP000830835">
    <property type="component" value="Unassembled WGS sequence"/>
</dbReference>
<name>A0ABT0CCH8_THEVL</name>
<protein>
    <submittedName>
        <fullName evidence="3">Folate-binding protein YgfZ</fullName>
    </submittedName>
</protein>
<dbReference type="PIRSF" id="PIRSF006487">
    <property type="entry name" value="GcvT"/>
    <property type="match status" value="1"/>
</dbReference>
<evidence type="ECO:0000313" key="4">
    <source>
        <dbReference type="Proteomes" id="UP000830835"/>
    </source>
</evidence>
<keyword evidence="1" id="KW-0809">Transit peptide</keyword>
<keyword evidence="4" id="KW-1185">Reference proteome</keyword>
<accession>A0ABT0CCH8</accession>
<dbReference type="NCBIfam" id="TIGR03317">
    <property type="entry name" value="ygfZ_signature"/>
    <property type="match status" value="1"/>
</dbReference>
<reference evidence="3" key="1">
    <citation type="submission" date="2021-02" db="EMBL/GenBank/DDBJ databases">
        <title>The CRISPR/cas machinery reduction and long-range gene transfer in the hot spring cyanobacterium Synechococcus.</title>
        <authorList>
            <person name="Dvorak P."/>
            <person name="Jahodarova E."/>
            <person name="Hasler P."/>
            <person name="Poulickova A."/>
        </authorList>
    </citation>
    <scope>NUCLEOTIDE SEQUENCE</scope>
    <source>
        <strain evidence="3">Rupite</strain>
    </source>
</reference>
<dbReference type="PANTHER" id="PTHR43757">
    <property type="entry name" value="AMINOMETHYLTRANSFERASE"/>
    <property type="match status" value="1"/>
</dbReference>
<evidence type="ECO:0000259" key="2">
    <source>
        <dbReference type="Pfam" id="PF01571"/>
    </source>
</evidence>
<gene>
    <name evidence="3" type="ORF">JX360_11205</name>
</gene>
<sequence length="330" mass="36340">MSRLSGAPTAQLREDWTGSLLFDHSDWGRLHMKGSPGLEYLHNQSTQDLKALKPGQGAETVFVTPTAGILDLTTVYVGEENCWVWTSPQRRSPLIQSLGRMLPFVRGAQLSDETEQTFGFVLLGSESKSVLQGLMGSEQIPNEQYEHRQVELEGIRVHLACGTGLTQQGFRLWGELSGKAPLQECLLQAGAELGGAEQWEQLRLEAGRPAADRELTADYNPLEAGLWRAISLSKGCYIGQEVLAKQVTYKRIRQTLWGIHLRGTAEPGSEIWHGEDKIGSLTSVGLTSKGYIGLGYIRTKFEPKEGLEVQVGLVHGTLVPMPFLTYPPSL</sequence>
<dbReference type="Gene3D" id="3.30.1360.120">
    <property type="entry name" value="Probable tRNA modification gtpase trme, domain 1"/>
    <property type="match status" value="1"/>
</dbReference>